<dbReference type="GO" id="GO:0019776">
    <property type="term" value="F:Atg8-family ligase activity"/>
    <property type="evidence" value="ECO:0007669"/>
    <property type="project" value="TreeGrafter"/>
</dbReference>
<keyword evidence="5" id="KW-0963">Cytoplasm</keyword>
<evidence type="ECO:0000313" key="13">
    <source>
        <dbReference type="Proteomes" id="UP000277580"/>
    </source>
</evidence>
<comment type="subcellular location">
    <subcellularLocation>
        <location evidence="1">Cytoplasm</location>
    </subcellularLocation>
</comment>
<dbReference type="GO" id="GO:0000045">
    <property type="term" value="P:autophagosome assembly"/>
    <property type="evidence" value="ECO:0007669"/>
    <property type="project" value="TreeGrafter"/>
</dbReference>
<dbReference type="Pfam" id="PF03987">
    <property type="entry name" value="Autophagy_act_C"/>
    <property type="match status" value="1"/>
</dbReference>
<evidence type="ECO:0000256" key="9">
    <source>
        <dbReference type="ARBA" id="ARBA00032144"/>
    </source>
</evidence>
<dbReference type="FunCoup" id="A0A3N4KMX0">
    <property type="interactions" value="1073"/>
</dbReference>
<dbReference type="GO" id="GO:0044804">
    <property type="term" value="P:nucleophagy"/>
    <property type="evidence" value="ECO:0007669"/>
    <property type="project" value="TreeGrafter"/>
</dbReference>
<dbReference type="AlphaFoldDB" id="A0A3N4KMX0"/>
<gene>
    <name evidence="12" type="ORF">P167DRAFT_567050</name>
</gene>
<dbReference type="GO" id="GO:0005829">
    <property type="term" value="C:cytosol"/>
    <property type="evidence" value="ECO:0007669"/>
    <property type="project" value="TreeGrafter"/>
</dbReference>
<evidence type="ECO:0000256" key="11">
    <source>
        <dbReference type="SAM" id="MobiDB-lite"/>
    </source>
</evidence>
<accession>A0A3N4KMX0</accession>
<evidence type="ECO:0000256" key="6">
    <source>
        <dbReference type="ARBA" id="ARBA00022786"/>
    </source>
</evidence>
<keyword evidence="8" id="KW-0072">Autophagy</keyword>
<dbReference type="GO" id="GO:0000407">
    <property type="term" value="C:phagophore assembly site"/>
    <property type="evidence" value="ECO:0007669"/>
    <property type="project" value="TreeGrafter"/>
</dbReference>
<evidence type="ECO:0000256" key="4">
    <source>
        <dbReference type="ARBA" id="ARBA00022448"/>
    </source>
</evidence>
<proteinExistence type="inferred from homology"/>
<protein>
    <recommendedName>
        <fullName evidence="3">Autophagy-related protein 3</fullName>
    </recommendedName>
    <alternativeName>
        <fullName evidence="9 10">Autophagy-related E2-like conjugation enzyme ATG3</fullName>
    </alternativeName>
</protein>
<dbReference type="PANTHER" id="PTHR12866">
    <property type="entry name" value="UBIQUITIN-LIKE-CONJUGATING ENZYME ATG3"/>
    <property type="match status" value="1"/>
</dbReference>
<evidence type="ECO:0000256" key="3">
    <source>
        <dbReference type="ARBA" id="ARBA00018067"/>
    </source>
</evidence>
<dbReference type="Proteomes" id="UP000277580">
    <property type="component" value="Unassembled WGS sequence"/>
</dbReference>
<dbReference type="GO" id="GO:0015031">
    <property type="term" value="P:protein transport"/>
    <property type="evidence" value="ECO:0007669"/>
    <property type="project" value="UniProtKB-KW"/>
</dbReference>
<evidence type="ECO:0000256" key="10">
    <source>
        <dbReference type="ARBA" id="ARBA00033139"/>
    </source>
</evidence>
<evidence type="ECO:0000256" key="5">
    <source>
        <dbReference type="ARBA" id="ARBA00022490"/>
    </source>
</evidence>
<keyword evidence="4" id="KW-0813">Transport</keyword>
<dbReference type="STRING" id="1392247.A0A3N4KMX0"/>
<evidence type="ECO:0000256" key="7">
    <source>
        <dbReference type="ARBA" id="ARBA00022927"/>
    </source>
</evidence>
<comment type="similarity">
    <text evidence="2">Belongs to the ATG3 family.</text>
</comment>
<feature type="region of interest" description="Disordered" evidence="11">
    <location>
        <begin position="81"/>
        <end position="168"/>
    </location>
</feature>
<keyword evidence="6" id="KW-0833">Ubl conjugation pathway</keyword>
<dbReference type="GO" id="GO:0000422">
    <property type="term" value="P:autophagy of mitochondrion"/>
    <property type="evidence" value="ECO:0007669"/>
    <property type="project" value="TreeGrafter"/>
</dbReference>
<sequence>MNPFYSTLSTLREYLSTPSNASTFTKTGQVTPEEFVAAGDYLVYKFPTWSWAPADAAKRVTHLPDDKQYLVLRNAPCHSRVDDSFSSWNPGEAKEGEDEWEDNAPPPTFATTTDPNGEAPEAAKVKTVDEAGEEEEEDEDEDDIPDEEEDDDEAIIREAPKARTGGRGVKAPLRTYNLYITYSVYYRVPRFYLSGYDGTTRMPLNPPTVMFEDIAPDYREKTVTIEEFPPMDGSVQMASVHPCRHAEVMKRIFESMARRREREEWEEVPAAGEAEVQESADDGGLRVDQYLVVFVKVIAGVVPGVELDYTMGI</sequence>
<dbReference type="EMBL" id="ML119149">
    <property type="protein sequence ID" value="RPB09701.1"/>
    <property type="molecule type" value="Genomic_DNA"/>
</dbReference>
<evidence type="ECO:0000256" key="8">
    <source>
        <dbReference type="ARBA" id="ARBA00023006"/>
    </source>
</evidence>
<dbReference type="PANTHER" id="PTHR12866:SF2">
    <property type="entry name" value="UBIQUITIN-LIKE-CONJUGATING ENZYME ATG3"/>
    <property type="match status" value="1"/>
</dbReference>
<dbReference type="InterPro" id="IPR007135">
    <property type="entry name" value="Atg3/Atg10"/>
</dbReference>
<dbReference type="OrthoDB" id="1584384at2759"/>
<keyword evidence="7" id="KW-0653">Protein transport</keyword>
<reference evidence="12 13" key="1">
    <citation type="journal article" date="2018" name="Nat. Ecol. Evol.">
        <title>Pezizomycetes genomes reveal the molecular basis of ectomycorrhizal truffle lifestyle.</title>
        <authorList>
            <person name="Murat C."/>
            <person name="Payen T."/>
            <person name="Noel B."/>
            <person name="Kuo A."/>
            <person name="Morin E."/>
            <person name="Chen J."/>
            <person name="Kohler A."/>
            <person name="Krizsan K."/>
            <person name="Balestrini R."/>
            <person name="Da Silva C."/>
            <person name="Montanini B."/>
            <person name="Hainaut M."/>
            <person name="Levati E."/>
            <person name="Barry K.W."/>
            <person name="Belfiori B."/>
            <person name="Cichocki N."/>
            <person name="Clum A."/>
            <person name="Dockter R.B."/>
            <person name="Fauchery L."/>
            <person name="Guy J."/>
            <person name="Iotti M."/>
            <person name="Le Tacon F."/>
            <person name="Lindquist E.A."/>
            <person name="Lipzen A."/>
            <person name="Malagnac F."/>
            <person name="Mello A."/>
            <person name="Molinier V."/>
            <person name="Miyauchi S."/>
            <person name="Poulain J."/>
            <person name="Riccioni C."/>
            <person name="Rubini A."/>
            <person name="Sitrit Y."/>
            <person name="Splivallo R."/>
            <person name="Traeger S."/>
            <person name="Wang M."/>
            <person name="Zifcakova L."/>
            <person name="Wipf D."/>
            <person name="Zambonelli A."/>
            <person name="Paolocci F."/>
            <person name="Nowrousian M."/>
            <person name="Ottonello S."/>
            <person name="Baldrian P."/>
            <person name="Spatafora J.W."/>
            <person name="Henrissat B."/>
            <person name="Nagy L.G."/>
            <person name="Aury J.M."/>
            <person name="Wincker P."/>
            <person name="Grigoriev I.V."/>
            <person name="Bonfante P."/>
            <person name="Martin F.M."/>
        </authorList>
    </citation>
    <scope>NUCLEOTIDE SEQUENCE [LARGE SCALE GENOMIC DNA]</scope>
    <source>
        <strain evidence="12 13">CCBAS932</strain>
    </source>
</reference>
<feature type="compositionally biased region" description="Acidic residues" evidence="11">
    <location>
        <begin position="130"/>
        <end position="153"/>
    </location>
</feature>
<keyword evidence="13" id="KW-1185">Reference proteome</keyword>
<dbReference type="InParanoid" id="A0A3N4KMX0"/>
<evidence type="ECO:0000256" key="1">
    <source>
        <dbReference type="ARBA" id="ARBA00004496"/>
    </source>
</evidence>
<name>A0A3N4KMX0_9PEZI</name>
<evidence type="ECO:0000256" key="2">
    <source>
        <dbReference type="ARBA" id="ARBA00007683"/>
    </source>
</evidence>
<dbReference type="GO" id="GO:0061723">
    <property type="term" value="P:glycophagy"/>
    <property type="evidence" value="ECO:0007669"/>
    <property type="project" value="TreeGrafter"/>
</dbReference>
<evidence type="ECO:0000313" key="12">
    <source>
        <dbReference type="EMBL" id="RPB09701.1"/>
    </source>
</evidence>
<organism evidence="12 13">
    <name type="scientific">Morchella conica CCBAS932</name>
    <dbReference type="NCBI Taxonomy" id="1392247"/>
    <lineage>
        <taxon>Eukaryota</taxon>
        <taxon>Fungi</taxon>
        <taxon>Dikarya</taxon>
        <taxon>Ascomycota</taxon>
        <taxon>Pezizomycotina</taxon>
        <taxon>Pezizomycetes</taxon>
        <taxon>Pezizales</taxon>
        <taxon>Morchellaceae</taxon>
        <taxon>Morchella</taxon>
    </lineage>
</organism>